<dbReference type="PANTHER" id="PTHR21266:SF59">
    <property type="entry name" value="BLR4922 PROTEIN"/>
    <property type="match status" value="1"/>
</dbReference>
<dbReference type="InterPro" id="IPR044043">
    <property type="entry name" value="VanA_C_cat"/>
</dbReference>
<dbReference type="InterPro" id="IPR050584">
    <property type="entry name" value="Cholesterol_7-desaturase"/>
</dbReference>
<dbReference type="GO" id="GO:0046872">
    <property type="term" value="F:metal ion binding"/>
    <property type="evidence" value="ECO:0007669"/>
    <property type="project" value="UniProtKB-KW"/>
</dbReference>
<organism evidence="7">
    <name type="scientific">marine metagenome</name>
    <dbReference type="NCBI Taxonomy" id="408172"/>
    <lineage>
        <taxon>unclassified sequences</taxon>
        <taxon>metagenomes</taxon>
        <taxon>ecological metagenomes</taxon>
    </lineage>
</organism>
<sequence>MFINFWYVAEESKNVTKQPKGLRMLGQDFVLFRDSAGEVRCLSDVCVHRGGSLAAGKVSDDCVECRYHGWRYDGDGHCVEIPSLGTDGKIPVRAKVDSYPTMEKYDLVFAFLGNLPQDERPPISEIPEWGAEGWRSNFMRFEFNFDYKRSLENGVDLAHNEFTHSFQQFKNPDGTHFAIPEMELDYSDNGWGLGVRSTMPGANTGLRGKAGKDKPGPSKVYTGFHGVSSLRTFIHPTKWIKLHQYIYETPIDETHTRIFFHNFRSYLMDEKHDAQSIEENRQVVLEDLAVLEPLRPAIAPQTAVKELLVPADKPVAAYRERLQEFEAKGWRINMQQVNQNRDKVAYAIPSPGRRETRNWVIDSVPLIAAQSETSGKAARA</sequence>
<dbReference type="InterPro" id="IPR036922">
    <property type="entry name" value="Rieske_2Fe-2S_sf"/>
</dbReference>
<dbReference type="Pfam" id="PF19112">
    <property type="entry name" value="VanA_C"/>
    <property type="match status" value="1"/>
</dbReference>
<evidence type="ECO:0000259" key="6">
    <source>
        <dbReference type="PROSITE" id="PS51296"/>
    </source>
</evidence>
<dbReference type="GO" id="GO:0051537">
    <property type="term" value="F:2 iron, 2 sulfur cluster binding"/>
    <property type="evidence" value="ECO:0007669"/>
    <property type="project" value="UniProtKB-KW"/>
</dbReference>
<keyword evidence="2" id="KW-0479">Metal-binding</keyword>
<proteinExistence type="predicted"/>
<name>A0A381V975_9ZZZZ</name>
<protein>
    <recommendedName>
        <fullName evidence="6">Rieske domain-containing protein</fullName>
    </recommendedName>
</protein>
<dbReference type="PROSITE" id="PS51296">
    <property type="entry name" value="RIESKE"/>
    <property type="match status" value="1"/>
</dbReference>
<dbReference type="Pfam" id="PF00355">
    <property type="entry name" value="Rieske"/>
    <property type="match status" value="1"/>
</dbReference>
<dbReference type="PANTHER" id="PTHR21266">
    <property type="entry name" value="IRON-SULFUR DOMAIN CONTAINING PROTEIN"/>
    <property type="match status" value="1"/>
</dbReference>
<feature type="domain" description="Rieske" evidence="6">
    <location>
        <begin position="6"/>
        <end position="110"/>
    </location>
</feature>
<evidence type="ECO:0000256" key="3">
    <source>
        <dbReference type="ARBA" id="ARBA00023002"/>
    </source>
</evidence>
<keyword evidence="3" id="KW-0560">Oxidoreductase</keyword>
<evidence type="ECO:0000256" key="4">
    <source>
        <dbReference type="ARBA" id="ARBA00023004"/>
    </source>
</evidence>
<dbReference type="AlphaFoldDB" id="A0A381V975"/>
<evidence type="ECO:0000256" key="1">
    <source>
        <dbReference type="ARBA" id="ARBA00022714"/>
    </source>
</evidence>
<reference evidence="7" key="1">
    <citation type="submission" date="2018-05" db="EMBL/GenBank/DDBJ databases">
        <authorList>
            <person name="Lanie J.A."/>
            <person name="Ng W.-L."/>
            <person name="Kazmierczak K.M."/>
            <person name="Andrzejewski T.M."/>
            <person name="Davidsen T.M."/>
            <person name="Wayne K.J."/>
            <person name="Tettelin H."/>
            <person name="Glass J.I."/>
            <person name="Rusch D."/>
            <person name="Podicherti R."/>
            <person name="Tsui H.-C.T."/>
            <person name="Winkler M.E."/>
        </authorList>
    </citation>
    <scope>NUCLEOTIDE SEQUENCE</scope>
</reference>
<dbReference type="SUPFAM" id="SSF50022">
    <property type="entry name" value="ISP domain"/>
    <property type="match status" value="1"/>
</dbReference>
<keyword evidence="5" id="KW-0411">Iron-sulfur</keyword>
<dbReference type="Gene3D" id="3.90.380.10">
    <property type="entry name" value="Naphthalene 1,2-dioxygenase Alpha Subunit, Chain A, domain 1"/>
    <property type="match status" value="1"/>
</dbReference>
<dbReference type="EMBL" id="UINC01008196">
    <property type="protein sequence ID" value="SVA36936.1"/>
    <property type="molecule type" value="Genomic_DNA"/>
</dbReference>
<dbReference type="SUPFAM" id="SSF55961">
    <property type="entry name" value="Bet v1-like"/>
    <property type="match status" value="1"/>
</dbReference>
<evidence type="ECO:0000256" key="5">
    <source>
        <dbReference type="ARBA" id="ARBA00023014"/>
    </source>
</evidence>
<gene>
    <name evidence="7" type="ORF">METZ01_LOCUS89790</name>
</gene>
<keyword evidence="1" id="KW-0001">2Fe-2S</keyword>
<dbReference type="InterPro" id="IPR017941">
    <property type="entry name" value="Rieske_2Fe-2S"/>
</dbReference>
<dbReference type="GO" id="GO:0016491">
    <property type="term" value="F:oxidoreductase activity"/>
    <property type="evidence" value="ECO:0007669"/>
    <property type="project" value="UniProtKB-KW"/>
</dbReference>
<dbReference type="Gene3D" id="2.102.10.10">
    <property type="entry name" value="Rieske [2Fe-2S] iron-sulphur domain"/>
    <property type="match status" value="1"/>
</dbReference>
<keyword evidence="4" id="KW-0408">Iron</keyword>
<accession>A0A381V975</accession>
<evidence type="ECO:0000313" key="7">
    <source>
        <dbReference type="EMBL" id="SVA36936.1"/>
    </source>
</evidence>
<evidence type="ECO:0000256" key="2">
    <source>
        <dbReference type="ARBA" id="ARBA00022723"/>
    </source>
</evidence>